<evidence type="ECO:0000256" key="8">
    <source>
        <dbReference type="ARBA" id="ARBA00023098"/>
    </source>
</evidence>
<protein>
    <submittedName>
        <fullName evidence="13">Uncharacterized protein</fullName>
    </submittedName>
</protein>
<feature type="transmembrane region" description="Helical" evidence="12">
    <location>
        <begin position="59"/>
        <end position="80"/>
    </location>
</feature>
<comment type="cofactor">
    <cofactor evidence="11">
        <name>Fe(2+)</name>
        <dbReference type="ChEBI" id="CHEBI:29033"/>
    </cofactor>
</comment>
<organism evidence="13">
    <name type="scientific">Medioppia subpectinata</name>
    <dbReference type="NCBI Taxonomy" id="1979941"/>
    <lineage>
        <taxon>Eukaryota</taxon>
        <taxon>Metazoa</taxon>
        <taxon>Ecdysozoa</taxon>
        <taxon>Arthropoda</taxon>
        <taxon>Chelicerata</taxon>
        <taxon>Arachnida</taxon>
        <taxon>Acari</taxon>
        <taxon>Acariformes</taxon>
        <taxon>Sarcoptiformes</taxon>
        <taxon>Oribatida</taxon>
        <taxon>Brachypylina</taxon>
        <taxon>Oppioidea</taxon>
        <taxon>Oppiidae</taxon>
        <taxon>Medioppia</taxon>
    </lineage>
</organism>
<comment type="subcellular location">
    <subcellularLocation>
        <location evidence="1">Membrane</location>
        <topology evidence="1">Multi-pass membrane protein</topology>
    </subcellularLocation>
</comment>
<dbReference type="GO" id="GO:0004768">
    <property type="term" value="F:stearoyl-CoA 9-desaturase activity"/>
    <property type="evidence" value="ECO:0007669"/>
    <property type="project" value="TreeGrafter"/>
</dbReference>
<name>A0A7R9KTL9_9ACAR</name>
<dbReference type="AlphaFoldDB" id="A0A7R9KTL9"/>
<evidence type="ECO:0000313" key="14">
    <source>
        <dbReference type="Proteomes" id="UP000759131"/>
    </source>
</evidence>
<evidence type="ECO:0000256" key="11">
    <source>
        <dbReference type="RuleBase" id="RU000581"/>
    </source>
</evidence>
<evidence type="ECO:0000256" key="6">
    <source>
        <dbReference type="ARBA" id="ARBA00022989"/>
    </source>
</evidence>
<evidence type="ECO:0000256" key="2">
    <source>
        <dbReference type="ARBA" id="ARBA00009295"/>
    </source>
</evidence>
<accession>A0A7R9KTL9</accession>
<dbReference type="PANTHER" id="PTHR11351:SF31">
    <property type="entry name" value="DESATURASE 1, ISOFORM A-RELATED"/>
    <property type="match status" value="1"/>
</dbReference>
<dbReference type="InterPro" id="IPR015876">
    <property type="entry name" value="Acyl-CoA_DS"/>
</dbReference>
<reference evidence="13" key="1">
    <citation type="submission" date="2020-11" db="EMBL/GenBank/DDBJ databases">
        <authorList>
            <person name="Tran Van P."/>
        </authorList>
    </citation>
    <scope>NUCLEOTIDE SEQUENCE</scope>
</reference>
<comment type="domain">
    <text evidence="11">The histidine box domains are involved in binding the catalytic metal ions.</text>
</comment>
<keyword evidence="3 11" id="KW-0444">Lipid biosynthesis</keyword>
<dbReference type="GO" id="GO:0005506">
    <property type="term" value="F:iron ion binding"/>
    <property type="evidence" value="ECO:0007669"/>
    <property type="project" value="TreeGrafter"/>
</dbReference>
<dbReference type="PANTHER" id="PTHR11351">
    <property type="entry name" value="ACYL-COA DESATURASE"/>
    <property type="match status" value="1"/>
</dbReference>
<keyword evidence="5" id="KW-0276">Fatty acid metabolism</keyword>
<sequence length="174" mass="20672">MSQINSYIVLYDKLNVRYIYNTSGRAIVWRNVFLFFVLNIFYLYSIYHSLVNKCWITWIFAFWYGMAGGLGVTAGAHRLWSHRSYKARLPFRIVLMIFHTIAGQNDLHEWCRDHRVHHKYAETDADPHNSRRGFFFAHVGWLLTRKHPDVIAKGKQLDCSDILNDPVVKFQKKY</sequence>
<dbReference type="GO" id="GO:0006636">
    <property type="term" value="P:unsaturated fatty acid biosynthetic process"/>
    <property type="evidence" value="ECO:0007669"/>
    <property type="project" value="TreeGrafter"/>
</dbReference>
<keyword evidence="10 11" id="KW-0275">Fatty acid biosynthesis</keyword>
<evidence type="ECO:0000256" key="12">
    <source>
        <dbReference type="SAM" id="Phobius"/>
    </source>
</evidence>
<keyword evidence="14" id="KW-1185">Reference proteome</keyword>
<dbReference type="OrthoDB" id="9988030at2759"/>
<evidence type="ECO:0000313" key="13">
    <source>
        <dbReference type="EMBL" id="CAD7627771.1"/>
    </source>
</evidence>
<keyword evidence="9 12" id="KW-0472">Membrane</keyword>
<evidence type="ECO:0000256" key="4">
    <source>
        <dbReference type="ARBA" id="ARBA00022692"/>
    </source>
</evidence>
<dbReference type="EMBL" id="CAJPIZ010005030">
    <property type="protein sequence ID" value="CAG2108201.1"/>
    <property type="molecule type" value="Genomic_DNA"/>
</dbReference>
<gene>
    <name evidence="13" type="ORF">OSB1V03_LOCUS8196</name>
</gene>
<evidence type="ECO:0000256" key="5">
    <source>
        <dbReference type="ARBA" id="ARBA00022832"/>
    </source>
</evidence>
<dbReference type="PRINTS" id="PR00075">
    <property type="entry name" value="FACDDSATRASE"/>
</dbReference>
<keyword evidence="4 11" id="KW-0812">Transmembrane</keyword>
<evidence type="ECO:0000256" key="9">
    <source>
        <dbReference type="ARBA" id="ARBA00023136"/>
    </source>
</evidence>
<comment type="similarity">
    <text evidence="2 11">Belongs to the fatty acid desaturase type 1 family.</text>
</comment>
<evidence type="ECO:0000256" key="3">
    <source>
        <dbReference type="ARBA" id="ARBA00022516"/>
    </source>
</evidence>
<keyword evidence="6 12" id="KW-1133">Transmembrane helix</keyword>
<dbReference type="EMBL" id="OC859605">
    <property type="protein sequence ID" value="CAD7627771.1"/>
    <property type="molecule type" value="Genomic_DNA"/>
</dbReference>
<dbReference type="CDD" id="cd03505">
    <property type="entry name" value="Delta9-FADS-like"/>
    <property type="match status" value="1"/>
</dbReference>
<evidence type="ECO:0000256" key="1">
    <source>
        <dbReference type="ARBA" id="ARBA00004141"/>
    </source>
</evidence>
<proteinExistence type="inferred from homology"/>
<dbReference type="GO" id="GO:0005789">
    <property type="term" value="C:endoplasmic reticulum membrane"/>
    <property type="evidence" value="ECO:0007669"/>
    <property type="project" value="TreeGrafter"/>
</dbReference>
<evidence type="ECO:0000256" key="7">
    <source>
        <dbReference type="ARBA" id="ARBA00023002"/>
    </source>
</evidence>
<keyword evidence="8" id="KW-0443">Lipid metabolism</keyword>
<dbReference type="Proteomes" id="UP000759131">
    <property type="component" value="Unassembled WGS sequence"/>
</dbReference>
<feature type="transmembrane region" description="Helical" evidence="12">
    <location>
        <begin position="27"/>
        <end position="47"/>
    </location>
</feature>
<evidence type="ECO:0000256" key="10">
    <source>
        <dbReference type="ARBA" id="ARBA00023160"/>
    </source>
</evidence>
<keyword evidence="7 11" id="KW-0560">Oxidoreductase</keyword>